<evidence type="ECO:0000313" key="2">
    <source>
        <dbReference type="EMBL" id="KAL2508083.1"/>
    </source>
</evidence>
<name>A0ABD1T6C9_9LAMI</name>
<evidence type="ECO:0000313" key="3">
    <source>
        <dbReference type="Proteomes" id="UP001604277"/>
    </source>
</evidence>
<accession>A0ABD1T6C9</accession>
<reference evidence="3" key="1">
    <citation type="submission" date="2024-07" db="EMBL/GenBank/DDBJ databases">
        <title>Two chromosome-level genome assemblies of Korean endemic species Abeliophyllum distichum and Forsythia ovata (Oleaceae).</title>
        <authorList>
            <person name="Jang H."/>
        </authorList>
    </citation>
    <scope>NUCLEOTIDE SEQUENCE [LARGE SCALE GENOMIC DNA]</scope>
</reference>
<dbReference type="Proteomes" id="UP001604277">
    <property type="component" value="Unassembled WGS sequence"/>
</dbReference>
<evidence type="ECO:0000256" key="1">
    <source>
        <dbReference type="SAM" id="MobiDB-lite"/>
    </source>
</evidence>
<organism evidence="2 3">
    <name type="scientific">Forsythia ovata</name>
    <dbReference type="NCBI Taxonomy" id="205694"/>
    <lineage>
        <taxon>Eukaryota</taxon>
        <taxon>Viridiplantae</taxon>
        <taxon>Streptophyta</taxon>
        <taxon>Embryophyta</taxon>
        <taxon>Tracheophyta</taxon>
        <taxon>Spermatophyta</taxon>
        <taxon>Magnoliopsida</taxon>
        <taxon>eudicotyledons</taxon>
        <taxon>Gunneridae</taxon>
        <taxon>Pentapetalae</taxon>
        <taxon>asterids</taxon>
        <taxon>lamiids</taxon>
        <taxon>Lamiales</taxon>
        <taxon>Oleaceae</taxon>
        <taxon>Forsythieae</taxon>
        <taxon>Forsythia</taxon>
    </lineage>
</organism>
<feature type="region of interest" description="Disordered" evidence="1">
    <location>
        <begin position="1"/>
        <end position="29"/>
    </location>
</feature>
<dbReference type="EMBL" id="JBFOLJ010000009">
    <property type="protein sequence ID" value="KAL2508083.1"/>
    <property type="molecule type" value="Genomic_DNA"/>
</dbReference>
<gene>
    <name evidence="2" type="ORF">Fot_31730</name>
</gene>
<dbReference type="AlphaFoldDB" id="A0ABD1T6C9"/>
<protein>
    <submittedName>
        <fullName evidence="2">Uncharacterized protein</fullName>
    </submittedName>
</protein>
<keyword evidence="3" id="KW-1185">Reference proteome</keyword>
<proteinExistence type="predicted"/>
<sequence>MDVHRRQAKIPQSVKISTGEPMKPHKQHQNLHLIQLLRFRAEKSGRGDSELRSQPFGALGAHCLSQMKNKGLEFTIAFSNKQEVNRTSKKVVQLSDFGRTPKSGFKNLLISTDPFKSSQRTPDLSPIE</sequence>
<comment type="caution">
    <text evidence="2">The sequence shown here is derived from an EMBL/GenBank/DDBJ whole genome shotgun (WGS) entry which is preliminary data.</text>
</comment>
<feature type="region of interest" description="Disordered" evidence="1">
    <location>
        <begin position="109"/>
        <end position="128"/>
    </location>
</feature>